<accession>A0A6J7HZB7</accession>
<dbReference type="SUPFAM" id="SSF88697">
    <property type="entry name" value="PUA domain-like"/>
    <property type="match status" value="1"/>
</dbReference>
<name>A0A6J7HZB7_9ZZZZ</name>
<dbReference type="InterPro" id="IPR046336">
    <property type="entry name" value="Lon_prtase_N_sf"/>
</dbReference>
<dbReference type="Gene3D" id="1.20.58.1480">
    <property type="match status" value="1"/>
</dbReference>
<protein>
    <submittedName>
        <fullName evidence="2">Unannotated protein</fullName>
    </submittedName>
</protein>
<sequence>MIPLFPLGTVLVPHLVLPLNIFEPRYRTLVANLLDRDPADQEFGVIAIRQGDEVGSDSVPSMFEMGTTATLQNATLLDDGRYDIITVGHRRFRLLDVDDSLPYLQGHVEFLDEPVGDCDAELISRVAESFAQYRQLFDSSASVVDVREALPTDPVVLSYLVASALAVNTATQQGLLENADAALRLRNEVALLKNERALMKVVPSLPIFEPDRRPSLN</sequence>
<dbReference type="PANTHER" id="PTHR46732">
    <property type="entry name" value="ATP-DEPENDENT PROTEASE LA (LON) DOMAIN PROTEIN"/>
    <property type="match status" value="1"/>
</dbReference>
<dbReference type="InterPro" id="IPR003111">
    <property type="entry name" value="Lon_prtase_N"/>
</dbReference>
<dbReference type="Pfam" id="PF02190">
    <property type="entry name" value="LON_substr_bdg"/>
    <property type="match status" value="1"/>
</dbReference>
<dbReference type="SMART" id="SM00464">
    <property type="entry name" value="LON"/>
    <property type="match status" value="1"/>
</dbReference>
<dbReference type="Gene3D" id="2.30.130.40">
    <property type="entry name" value="LON domain-like"/>
    <property type="match status" value="1"/>
</dbReference>
<dbReference type="InterPro" id="IPR015947">
    <property type="entry name" value="PUA-like_sf"/>
</dbReference>
<dbReference type="PANTHER" id="PTHR46732:SF8">
    <property type="entry name" value="ATP-DEPENDENT PROTEASE LA (LON) DOMAIN PROTEIN"/>
    <property type="match status" value="1"/>
</dbReference>
<feature type="domain" description="Lon N-terminal" evidence="1">
    <location>
        <begin position="1"/>
        <end position="196"/>
    </location>
</feature>
<organism evidence="2">
    <name type="scientific">freshwater metagenome</name>
    <dbReference type="NCBI Taxonomy" id="449393"/>
    <lineage>
        <taxon>unclassified sequences</taxon>
        <taxon>metagenomes</taxon>
        <taxon>ecological metagenomes</taxon>
    </lineage>
</organism>
<proteinExistence type="predicted"/>
<dbReference type="EMBL" id="CAFBMR010000082">
    <property type="protein sequence ID" value="CAB4923824.1"/>
    <property type="molecule type" value="Genomic_DNA"/>
</dbReference>
<reference evidence="2" key="1">
    <citation type="submission" date="2020-05" db="EMBL/GenBank/DDBJ databases">
        <authorList>
            <person name="Chiriac C."/>
            <person name="Salcher M."/>
            <person name="Ghai R."/>
            <person name="Kavagutti S V."/>
        </authorList>
    </citation>
    <scope>NUCLEOTIDE SEQUENCE</scope>
</reference>
<evidence type="ECO:0000313" key="2">
    <source>
        <dbReference type="EMBL" id="CAB4923824.1"/>
    </source>
</evidence>
<evidence type="ECO:0000259" key="1">
    <source>
        <dbReference type="PROSITE" id="PS51787"/>
    </source>
</evidence>
<gene>
    <name evidence="2" type="ORF">UFOPK3610_01566</name>
</gene>
<dbReference type="PROSITE" id="PS51787">
    <property type="entry name" value="LON_N"/>
    <property type="match status" value="1"/>
</dbReference>
<dbReference type="AlphaFoldDB" id="A0A6J7HZB7"/>